<proteinExistence type="predicted"/>
<dbReference type="EMBL" id="GBRH01276461">
    <property type="protein sequence ID" value="JAD21434.1"/>
    <property type="molecule type" value="Transcribed_RNA"/>
</dbReference>
<sequence length="13" mass="1457">MNVVFRGPLHASE</sequence>
<evidence type="ECO:0000313" key="1">
    <source>
        <dbReference type="EMBL" id="JAD21434.1"/>
    </source>
</evidence>
<reference evidence="1" key="2">
    <citation type="journal article" date="2015" name="Data Brief">
        <title>Shoot transcriptome of the giant reed, Arundo donax.</title>
        <authorList>
            <person name="Barrero R.A."/>
            <person name="Guerrero F.D."/>
            <person name="Moolhuijzen P."/>
            <person name="Goolsby J.A."/>
            <person name="Tidwell J."/>
            <person name="Bellgard S.E."/>
            <person name="Bellgard M.I."/>
        </authorList>
    </citation>
    <scope>NUCLEOTIDE SEQUENCE</scope>
    <source>
        <tissue evidence="1">Shoot tissue taken approximately 20 cm above the soil surface</tissue>
    </source>
</reference>
<name>A0A0A8Y5Z8_ARUDO</name>
<reference evidence="1" key="1">
    <citation type="submission" date="2014-09" db="EMBL/GenBank/DDBJ databases">
        <authorList>
            <person name="Magalhaes I.L.F."/>
            <person name="Oliveira U."/>
            <person name="Santos F.R."/>
            <person name="Vidigal T.H.D.A."/>
            <person name="Brescovit A.D."/>
            <person name="Santos A.J."/>
        </authorList>
    </citation>
    <scope>NUCLEOTIDE SEQUENCE</scope>
    <source>
        <tissue evidence="1">Shoot tissue taken approximately 20 cm above the soil surface</tissue>
    </source>
</reference>
<protein>
    <submittedName>
        <fullName evidence="1">Uncharacterized protein</fullName>
    </submittedName>
</protein>
<organism evidence="1">
    <name type="scientific">Arundo donax</name>
    <name type="common">Giant reed</name>
    <name type="synonym">Donax arundinaceus</name>
    <dbReference type="NCBI Taxonomy" id="35708"/>
    <lineage>
        <taxon>Eukaryota</taxon>
        <taxon>Viridiplantae</taxon>
        <taxon>Streptophyta</taxon>
        <taxon>Embryophyta</taxon>
        <taxon>Tracheophyta</taxon>
        <taxon>Spermatophyta</taxon>
        <taxon>Magnoliopsida</taxon>
        <taxon>Liliopsida</taxon>
        <taxon>Poales</taxon>
        <taxon>Poaceae</taxon>
        <taxon>PACMAD clade</taxon>
        <taxon>Arundinoideae</taxon>
        <taxon>Arundineae</taxon>
        <taxon>Arundo</taxon>
    </lineage>
</organism>
<accession>A0A0A8Y5Z8</accession>